<organism evidence="10 11">
    <name type="scientific">Gordonia asplenii</name>
    <dbReference type="NCBI Taxonomy" id="2725283"/>
    <lineage>
        <taxon>Bacteria</taxon>
        <taxon>Bacillati</taxon>
        <taxon>Actinomycetota</taxon>
        <taxon>Actinomycetes</taxon>
        <taxon>Mycobacteriales</taxon>
        <taxon>Gordoniaceae</taxon>
        <taxon>Gordonia</taxon>
    </lineage>
</organism>
<comment type="cofactor">
    <cofactor evidence="8">
        <name>Mg(2+)</name>
        <dbReference type="ChEBI" id="CHEBI:18420"/>
    </cofactor>
</comment>
<gene>
    <name evidence="8 10" type="primary">acpS</name>
    <name evidence="10" type="ORF">HH308_16900</name>
</gene>
<dbReference type="Proteomes" id="UP000550729">
    <property type="component" value="Unassembled WGS sequence"/>
</dbReference>
<feature type="binding site" evidence="8">
    <location>
        <position position="56"/>
    </location>
    <ligand>
        <name>Mg(2+)</name>
        <dbReference type="ChEBI" id="CHEBI:18420"/>
    </ligand>
</feature>
<dbReference type="HAMAP" id="MF_00101">
    <property type="entry name" value="AcpS"/>
    <property type="match status" value="1"/>
</dbReference>
<keyword evidence="5 8" id="KW-0460">Magnesium</keyword>
<keyword evidence="7 8" id="KW-0275">Fatty acid biosynthesis</keyword>
<evidence type="ECO:0000256" key="2">
    <source>
        <dbReference type="ARBA" id="ARBA00022679"/>
    </source>
</evidence>
<dbReference type="Pfam" id="PF01648">
    <property type="entry name" value="ACPS"/>
    <property type="match status" value="1"/>
</dbReference>
<dbReference type="NCBIfam" id="TIGR00516">
    <property type="entry name" value="acpS"/>
    <property type="match status" value="1"/>
</dbReference>
<dbReference type="EMBL" id="JABBNB010000017">
    <property type="protein sequence ID" value="NMO02893.1"/>
    <property type="molecule type" value="Genomic_DNA"/>
</dbReference>
<dbReference type="Gene3D" id="3.90.470.20">
    <property type="entry name" value="4'-phosphopantetheinyl transferase domain"/>
    <property type="match status" value="1"/>
</dbReference>
<evidence type="ECO:0000256" key="8">
    <source>
        <dbReference type="HAMAP-Rule" id="MF_00101"/>
    </source>
</evidence>
<comment type="function">
    <text evidence="8">Transfers the 4'-phosphopantetheine moiety from coenzyme A to a Ser of acyl-carrier-protein.</text>
</comment>
<sequence>MTVAIGCDVVALTEIEESIAAFGERFLRRVFTAGEIADCQGTQRIERLAARFAAKEAAIKALAIVDAATPPREIEVVGAGGPPRLRLHGSMADRATENGWTSISVSLSHSSCHAVAVVVAELG</sequence>
<name>A0A848L2R1_9ACTN</name>
<feature type="binding site" evidence="8">
    <location>
        <position position="8"/>
    </location>
    <ligand>
        <name>Mg(2+)</name>
        <dbReference type="ChEBI" id="CHEBI:18420"/>
    </ligand>
</feature>
<evidence type="ECO:0000256" key="3">
    <source>
        <dbReference type="ARBA" id="ARBA00022723"/>
    </source>
</evidence>
<keyword evidence="11" id="KW-1185">Reference proteome</keyword>
<evidence type="ECO:0000256" key="4">
    <source>
        <dbReference type="ARBA" id="ARBA00022832"/>
    </source>
</evidence>
<comment type="caution">
    <text evidence="10">The sequence shown here is derived from an EMBL/GenBank/DDBJ whole genome shotgun (WGS) entry which is preliminary data.</text>
</comment>
<evidence type="ECO:0000259" key="9">
    <source>
        <dbReference type="Pfam" id="PF01648"/>
    </source>
</evidence>
<dbReference type="AlphaFoldDB" id="A0A848L2R1"/>
<proteinExistence type="inferred from homology"/>
<keyword evidence="8" id="KW-0963">Cytoplasm</keyword>
<evidence type="ECO:0000313" key="10">
    <source>
        <dbReference type="EMBL" id="NMO02893.1"/>
    </source>
</evidence>
<comment type="similarity">
    <text evidence="8">Belongs to the P-Pant transferase superfamily. AcpS family.</text>
</comment>
<dbReference type="SUPFAM" id="SSF56214">
    <property type="entry name" value="4'-phosphopantetheinyl transferase"/>
    <property type="match status" value="1"/>
</dbReference>
<keyword evidence="6 8" id="KW-0443">Lipid metabolism</keyword>
<keyword evidence="2 8" id="KW-0808">Transferase</keyword>
<dbReference type="InterPro" id="IPR037143">
    <property type="entry name" value="4-PPantetheinyl_Trfase_dom_sf"/>
</dbReference>
<dbReference type="GO" id="GO:0006633">
    <property type="term" value="P:fatty acid biosynthetic process"/>
    <property type="evidence" value="ECO:0007669"/>
    <property type="project" value="UniProtKB-UniRule"/>
</dbReference>
<evidence type="ECO:0000256" key="6">
    <source>
        <dbReference type="ARBA" id="ARBA00023098"/>
    </source>
</evidence>
<feature type="domain" description="4'-phosphopantetheinyl transferase" evidence="9">
    <location>
        <begin position="4"/>
        <end position="98"/>
    </location>
</feature>
<keyword evidence="3 8" id="KW-0479">Metal-binding</keyword>
<protein>
    <recommendedName>
        <fullName evidence="8">Holo-[acyl-carrier-protein] synthase</fullName>
        <shortName evidence="8">Holo-ACP synthase</shortName>
        <ecNumber evidence="8">2.7.8.7</ecNumber>
    </recommendedName>
    <alternativeName>
        <fullName evidence="8">4'-phosphopantetheinyl transferase AcpS</fullName>
    </alternativeName>
</protein>
<evidence type="ECO:0000256" key="7">
    <source>
        <dbReference type="ARBA" id="ARBA00023160"/>
    </source>
</evidence>
<accession>A0A848L2R1</accession>
<keyword evidence="1 8" id="KW-0444">Lipid biosynthesis</keyword>
<dbReference type="InterPro" id="IPR008278">
    <property type="entry name" value="4-PPantetheinyl_Trfase_dom"/>
</dbReference>
<comment type="catalytic activity">
    <reaction evidence="8">
        <text>apo-[ACP] + CoA = holo-[ACP] + adenosine 3',5'-bisphosphate + H(+)</text>
        <dbReference type="Rhea" id="RHEA:12068"/>
        <dbReference type="Rhea" id="RHEA-COMP:9685"/>
        <dbReference type="Rhea" id="RHEA-COMP:9690"/>
        <dbReference type="ChEBI" id="CHEBI:15378"/>
        <dbReference type="ChEBI" id="CHEBI:29999"/>
        <dbReference type="ChEBI" id="CHEBI:57287"/>
        <dbReference type="ChEBI" id="CHEBI:58343"/>
        <dbReference type="ChEBI" id="CHEBI:64479"/>
        <dbReference type="EC" id="2.7.8.7"/>
    </reaction>
</comment>
<dbReference type="NCBIfam" id="TIGR00556">
    <property type="entry name" value="pantethn_trn"/>
    <property type="match status" value="1"/>
</dbReference>
<keyword evidence="4 8" id="KW-0276">Fatty acid metabolism</keyword>
<dbReference type="EC" id="2.7.8.7" evidence="8"/>
<evidence type="ECO:0000256" key="1">
    <source>
        <dbReference type="ARBA" id="ARBA00022516"/>
    </source>
</evidence>
<dbReference type="GO" id="GO:0008897">
    <property type="term" value="F:holo-[acyl-carrier-protein] synthase activity"/>
    <property type="evidence" value="ECO:0007669"/>
    <property type="project" value="UniProtKB-UniRule"/>
</dbReference>
<reference evidence="10 11" key="1">
    <citation type="submission" date="2020-04" db="EMBL/GenBank/DDBJ databases">
        <title>Gordonia sp. nov. TBRC 11910.</title>
        <authorList>
            <person name="Suriyachadkun C."/>
        </authorList>
    </citation>
    <scope>NUCLEOTIDE SEQUENCE [LARGE SCALE GENOMIC DNA]</scope>
    <source>
        <strain evidence="10 11">TBRC 11910</strain>
    </source>
</reference>
<evidence type="ECO:0000256" key="5">
    <source>
        <dbReference type="ARBA" id="ARBA00022842"/>
    </source>
</evidence>
<dbReference type="GO" id="GO:0000287">
    <property type="term" value="F:magnesium ion binding"/>
    <property type="evidence" value="ECO:0007669"/>
    <property type="project" value="UniProtKB-UniRule"/>
</dbReference>
<dbReference type="GO" id="GO:0005737">
    <property type="term" value="C:cytoplasm"/>
    <property type="evidence" value="ECO:0007669"/>
    <property type="project" value="UniProtKB-SubCell"/>
</dbReference>
<comment type="subcellular location">
    <subcellularLocation>
        <location evidence="8">Cytoplasm</location>
    </subcellularLocation>
</comment>
<dbReference type="InterPro" id="IPR004568">
    <property type="entry name" value="Ppantetheine-prot_Trfase_dom"/>
</dbReference>
<dbReference type="RefSeq" id="WP_170195397.1">
    <property type="nucleotide sequence ID" value="NZ_JABBNB010000017.1"/>
</dbReference>
<evidence type="ECO:0000313" key="11">
    <source>
        <dbReference type="Proteomes" id="UP000550729"/>
    </source>
</evidence>
<dbReference type="InterPro" id="IPR002582">
    <property type="entry name" value="ACPS"/>
</dbReference>